<dbReference type="AlphaFoldDB" id="A0A564ZJX0"/>
<gene>
    <name evidence="8" type="ORF">MELA_01307</name>
</gene>
<reference evidence="8 9" key="1">
    <citation type="submission" date="2019-07" db="EMBL/GenBank/DDBJ databases">
        <authorList>
            <person name="Cremers G."/>
        </authorList>
    </citation>
    <scope>NUCLEOTIDE SEQUENCE [LARGE SCALE GENOMIC DNA]</scope>
</reference>
<dbReference type="PANTHER" id="PTHR33529">
    <property type="entry name" value="SLR0882 PROTEIN-RELATED"/>
    <property type="match status" value="1"/>
</dbReference>
<protein>
    <submittedName>
        <fullName evidence="8">Permease YjgP/YjgQ family protein</fullName>
    </submittedName>
</protein>
<proteinExistence type="predicted"/>
<evidence type="ECO:0000256" key="7">
    <source>
        <dbReference type="SAM" id="Phobius"/>
    </source>
</evidence>
<keyword evidence="4 7" id="KW-1133">Transmembrane helix</keyword>
<dbReference type="InterPro" id="IPR030922">
    <property type="entry name" value="LptF"/>
</dbReference>
<dbReference type="GO" id="GO:0043190">
    <property type="term" value="C:ATP-binding cassette (ABC) transporter complex"/>
    <property type="evidence" value="ECO:0007669"/>
    <property type="project" value="InterPro"/>
</dbReference>
<keyword evidence="9" id="KW-1185">Reference proteome</keyword>
<comment type="subcellular location">
    <subcellularLocation>
        <location evidence="1">Cell membrane</location>
        <topology evidence="1">Multi-pass membrane protein</topology>
    </subcellularLocation>
</comment>
<evidence type="ECO:0000313" key="8">
    <source>
        <dbReference type="EMBL" id="VUZ84932.1"/>
    </source>
</evidence>
<keyword evidence="3 7" id="KW-0812">Transmembrane</keyword>
<dbReference type="EMBL" id="CABIKM010000021">
    <property type="protein sequence ID" value="VUZ84932.1"/>
    <property type="molecule type" value="Genomic_DNA"/>
</dbReference>
<name>A0A564ZJX0_9BACT</name>
<keyword evidence="2" id="KW-1003">Cell membrane</keyword>
<evidence type="ECO:0000256" key="5">
    <source>
        <dbReference type="ARBA" id="ARBA00023136"/>
    </source>
</evidence>
<dbReference type="GO" id="GO:0015920">
    <property type="term" value="P:lipopolysaccharide transport"/>
    <property type="evidence" value="ECO:0007669"/>
    <property type="project" value="TreeGrafter"/>
</dbReference>
<dbReference type="InterPro" id="IPR005495">
    <property type="entry name" value="LptG/LptF_permease"/>
</dbReference>
<evidence type="ECO:0000256" key="2">
    <source>
        <dbReference type="ARBA" id="ARBA00022475"/>
    </source>
</evidence>
<evidence type="ECO:0000256" key="6">
    <source>
        <dbReference type="SAM" id="Coils"/>
    </source>
</evidence>
<sequence>MQQLHGPPHTSFPAPRPNGTTVFTRRLRPFCLIDRHLLKEMAASFALGIGTFTFVLLMDQMMRLMDLIINKGAPVGVVFRLIAYVLPFSLTVTIPMSVLLAVFATYGRVSSEGEAIVLKASGLSLYRLMAPGVLFGVVATLATLWISALVQPSSTRAFKTLTHELYHTQALAVLEEGIFNTEYPGLAIYVDRSDKRDGTFHGVLIIDQRSQADQHLIIAQEGKLLNKNDDAEPPVGLQLSKGTLQVSSRDDPARYRNLDFETYDLQILGGTLAETVARVRQSKEMNIEELQTEIARLTKDGGKAWPLQVELHKKFALPIACLILSMIGAPLAIRIKKASRGVSLALSVAFAVFYYILLATGESLGARGRIEPAIGIWFPNLTLGVIAISLVLAEGREAVLPARLQSMIKTAFSYQRSAFSRKKPW</sequence>
<evidence type="ECO:0000256" key="4">
    <source>
        <dbReference type="ARBA" id="ARBA00022989"/>
    </source>
</evidence>
<evidence type="ECO:0000313" key="9">
    <source>
        <dbReference type="Proteomes" id="UP000334340"/>
    </source>
</evidence>
<dbReference type="NCBIfam" id="TIGR04407">
    <property type="entry name" value="LptF_YjgP"/>
    <property type="match status" value="1"/>
</dbReference>
<feature type="transmembrane region" description="Helical" evidence="7">
    <location>
        <begin position="78"/>
        <end position="106"/>
    </location>
</feature>
<feature type="transmembrane region" description="Helical" evidence="7">
    <location>
        <begin position="341"/>
        <end position="361"/>
    </location>
</feature>
<evidence type="ECO:0000256" key="1">
    <source>
        <dbReference type="ARBA" id="ARBA00004651"/>
    </source>
</evidence>
<dbReference type="GO" id="GO:0055085">
    <property type="term" value="P:transmembrane transport"/>
    <property type="evidence" value="ECO:0007669"/>
    <property type="project" value="InterPro"/>
</dbReference>
<evidence type="ECO:0000256" key="3">
    <source>
        <dbReference type="ARBA" id="ARBA00022692"/>
    </source>
</evidence>
<feature type="transmembrane region" description="Helical" evidence="7">
    <location>
        <begin position="126"/>
        <end position="150"/>
    </location>
</feature>
<keyword evidence="5 7" id="KW-0472">Membrane</keyword>
<feature type="transmembrane region" description="Helical" evidence="7">
    <location>
        <begin position="373"/>
        <end position="393"/>
    </location>
</feature>
<feature type="transmembrane region" description="Helical" evidence="7">
    <location>
        <begin position="41"/>
        <end position="58"/>
    </location>
</feature>
<accession>A0A564ZJX0</accession>
<feature type="coiled-coil region" evidence="6">
    <location>
        <begin position="273"/>
        <end position="300"/>
    </location>
</feature>
<organism evidence="8 9">
    <name type="scientific">Candidatus Methylomirabilis lanthanidiphila</name>
    <dbReference type="NCBI Taxonomy" id="2211376"/>
    <lineage>
        <taxon>Bacteria</taxon>
        <taxon>Candidatus Methylomirabilota</taxon>
        <taxon>Candidatus Methylomirabilia</taxon>
        <taxon>Candidatus Methylomirabilales</taxon>
        <taxon>Candidatus Methylomirabilaceae</taxon>
        <taxon>Candidatus Methylomirabilis</taxon>
    </lineage>
</organism>
<dbReference type="Pfam" id="PF03739">
    <property type="entry name" value="LptF_LptG"/>
    <property type="match status" value="1"/>
</dbReference>
<keyword evidence="6" id="KW-0175">Coiled coil</keyword>
<dbReference type="PANTHER" id="PTHR33529:SF6">
    <property type="entry name" value="YJGP_YJGQ FAMILY PERMEASE"/>
    <property type="match status" value="1"/>
</dbReference>
<dbReference type="Proteomes" id="UP000334340">
    <property type="component" value="Unassembled WGS sequence"/>
</dbReference>